<protein>
    <recommendedName>
        <fullName evidence="1">site-specific DNA-methyltransferase (adenine-specific)</fullName>
        <ecNumber evidence="1">2.1.1.72</ecNumber>
    </recommendedName>
</protein>
<dbReference type="AlphaFoldDB" id="A0A5A5U890"/>
<dbReference type="Pfam" id="PF20467">
    <property type="entry name" value="MmeI_C"/>
    <property type="match status" value="1"/>
</dbReference>
<dbReference type="InterPro" id="IPR046819">
    <property type="entry name" value="MmeI_hel"/>
</dbReference>
<accession>A0A5A5U890</accession>
<dbReference type="Pfam" id="PF20473">
    <property type="entry name" value="MmeI_Mtase"/>
    <property type="match status" value="1"/>
</dbReference>
<dbReference type="InterPro" id="IPR029063">
    <property type="entry name" value="SAM-dependent_MTases_sf"/>
</dbReference>
<evidence type="ECO:0000313" key="10">
    <source>
        <dbReference type="EMBL" id="GDZ84697.1"/>
    </source>
</evidence>
<dbReference type="Gene3D" id="3.40.50.150">
    <property type="entry name" value="Vaccinia Virus protein VP39"/>
    <property type="match status" value="1"/>
</dbReference>
<keyword evidence="3 10" id="KW-0808">Transferase</keyword>
<feature type="domain" description="MmeI-like target recognition" evidence="7">
    <location>
        <begin position="608"/>
        <end position="814"/>
    </location>
</feature>
<feature type="domain" description="MmeI-like helicase spacer" evidence="6">
    <location>
        <begin position="168"/>
        <end position="244"/>
    </location>
</feature>
<dbReference type="SUPFAM" id="SSF53335">
    <property type="entry name" value="S-adenosyl-L-methionine-dependent methyltransferases"/>
    <property type="match status" value="1"/>
</dbReference>
<dbReference type="EMBL" id="BJJW01000022">
    <property type="protein sequence ID" value="GDZ84697.1"/>
    <property type="molecule type" value="Genomic_DNA"/>
</dbReference>
<evidence type="ECO:0000256" key="4">
    <source>
        <dbReference type="ARBA" id="ARBA00047942"/>
    </source>
</evidence>
<dbReference type="PANTHER" id="PTHR33841:SF1">
    <property type="entry name" value="DNA METHYLTRANSFERASE A"/>
    <property type="match status" value="1"/>
</dbReference>
<feature type="domain" description="MmeI-like C-terminal" evidence="8">
    <location>
        <begin position="816"/>
        <end position="901"/>
    </location>
</feature>
<dbReference type="Pfam" id="PF20465">
    <property type="entry name" value="MmeI_hel"/>
    <property type="match status" value="1"/>
</dbReference>
<evidence type="ECO:0000259" key="9">
    <source>
        <dbReference type="Pfam" id="PF20473"/>
    </source>
</evidence>
<sequence length="903" mass="104117">MAITEYEDQIQSIIDEPNHEGFVYDFLSVYEKIPKATITKLRKGLNNLSKEPGEVYLKNKLYFKQTDSDLMQAYVDVQARVNELGTKPRFIIVTDYKQLLAKDTKTHDSLDIEFSKLPQKFEFFLAWNGIEKADFDKENPADVRAAERFAKLYDVVVKDNPHASRKGLNLFLIRVLFCLFAEDTNIFENNLFTNRVKQMTKEDGTDFDAFVSQLFGVLDFEKSQRPVDTPSWLNDFPYVDGDLFKDPHESLMFSSKSRKLIIDAGELLNWNQVNPDILGSMIQAVASEDSRSHLGMHYTSVPNIMKVIKPLFLDGLREDFEAAKGNEDKLQKLYDRIGNIKFMDPACGSGNFLIITYKELRQLEIDILKELNHIPNVQVYYLPSVTLNQFYGIEIEDFACDVTRLSLWIAEHQMNIRLHQEFDDVVRPTLPLQHAGAILNNNSLRLDWSNLLGENCNSEVYLFGNPPYRGSSRQNQVQKEDMKIVFSDHIKEYKKLDYIAAFFEKGSEVLNKYNRGRLAFVSTNSICQGEQVSILWNHLLKRTFISYAYNSFKWSNNAKMNAGVTVIIIGLVARSAKHDETKRTLTRFIYERNTRHRVFNISPYITEGTDLTVGKSKAQLDNLPRMYRGNMPTDGGGLLLSPEEKNEAEARYPEIRKYIRPFVGADSFLKGKYRFTVWIKDSDARFASENAFIKKRLMIVSDSRSASRKSSTRLLAKVPWRFEFISEPEDYNGQTIVIPRHSSENRKYVPMVILDSDSVIADSAIAMYDAPVWLFALLESRMHMIWIKSVGGKLETRYRYSSELIYNTFPTPNISSRRRNELESIAYEILDIREEEGGTLAELYGSPLAEKNPKPMNARLLEAHQKLDEVVDRAYKADGFKDDSQRLTLLLKMYEEKVQSLGE</sequence>
<comment type="caution">
    <text evidence="10">The sequence shown here is derived from an EMBL/GenBank/DDBJ whole genome shotgun (WGS) entry which is preliminary data.</text>
</comment>
<evidence type="ECO:0000259" key="8">
    <source>
        <dbReference type="Pfam" id="PF20467"/>
    </source>
</evidence>
<evidence type="ECO:0000256" key="3">
    <source>
        <dbReference type="ARBA" id="ARBA00022679"/>
    </source>
</evidence>
<feature type="domain" description="MmeI-like N-terminal" evidence="5">
    <location>
        <begin position="3"/>
        <end position="157"/>
    </location>
</feature>
<dbReference type="EC" id="2.1.1.72" evidence="1"/>
<evidence type="ECO:0000313" key="11">
    <source>
        <dbReference type="Proteomes" id="UP000323274"/>
    </source>
</evidence>
<dbReference type="PANTHER" id="PTHR33841">
    <property type="entry name" value="DNA METHYLTRANSFERASE YEEA-RELATED"/>
    <property type="match status" value="1"/>
</dbReference>
<evidence type="ECO:0000259" key="6">
    <source>
        <dbReference type="Pfam" id="PF20465"/>
    </source>
</evidence>
<organism evidence="10 11">
    <name type="scientific">Leuconostoc citreum</name>
    <dbReference type="NCBI Taxonomy" id="33964"/>
    <lineage>
        <taxon>Bacteria</taxon>
        <taxon>Bacillati</taxon>
        <taxon>Bacillota</taxon>
        <taxon>Bacilli</taxon>
        <taxon>Lactobacillales</taxon>
        <taxon>Lactobacillaceae</taxon>
        <taxon>Leuconostoc</taxon>
    </lineage>
</organism>
<dbReference type="InterPro" id="IPR050953">
    <property type="entry name" value="N4_N6_ade-DNA_methylase"/>
</dbReference>
<dbReference type="InterPro" id="IPR046817">
    <property type="entry name" value="MmeI_N"/>
</dbReference>
<evidence type="ECO:0000256" key="1">
    <source>
        <dbReference type="ARBA" id="ARBA00011900"/>
    </source>
</evidence>
<gene>
    <name evidence="10" type="primary">yeeA</name>
    <name evidence="10" type="ORF">LCIT_19390</name>
</gene>
<dbReference type="Pfam" id="PF20466">
    <property type="entry name" value="MmeI_TRD"/>
    <property type="match status" value="1"/>
</dbReference>
<dbReference type="RefSeq" id="WP_133286257.1">
    <property type="nucleotide sequence ID" value="NZ_BJJW01000022.1"/>
</dbReference>
<keyword evidence="2 10" id="KW-0489">Methyltransferase</keyword>
<dbReference type="InterPro" id="IPR046818">
    <property type="entry name" value="MmeI_C"/>
</dbReference>
<dbReference type="GO" id="GO:0032259">
    <property type="term" value="P:methylation"/>
    <property type="evidence" value="ECO:0007669"/>
    <property type="project" value="UniProtKB-KW"/>
</dbReference>
<dbReference type="InterPro" id="IPR046820">
    <property type="entry name" value="MmeI_TRD"/>
</dbReference>
<proteinExistence type="predicted"/>
<dbReference type="Proteomes" id="UP000323274">
    <property type="component" value="Unassembled WGS sequence"/>
</dbReference>
<reference evidence="10 11" key="1">
    <citation type="submission" date="2019-04" db="EMBL/GenBank/DDBJ databases">
        <title>A pseudo-fructophilic Leuconostoc citreum strain F192-5 isolated from peel of satsuma mandarin: the first report for isolation and characterization of strain-dependent fructophilic-like characteristics.</title>
        <authorList>
            <person name="Maeno S."/>
            <person name="Tanizawa Y."/>
            <person name="Kajikawa A."/>
            <person name="Kanesaki Y."/>
            <person name="Kubota E."/>
            <person name="Arita M."/>
            <person name="Leon D."/>
            <person name="Endo A."/>
        </authorList>
    </citation>
    <scope>NUCLEOTIDE SEQUENCE [LARGE SCALE GENOMIC DNA]</scope>
    <source>
        <strain evidence="10 11">F192-5</strain>
    </source>
</reference>
<evidence type="ECO:0000256" key="2">
    <source>
        <dbReference type="ARBA" id="ARBA00022603"/>
    </source>
</evidence>
<name>A0A5A5U890_LEUCI</name>
<evidence type="ECO:0000259" key="7">
    <source>
        <dbReference type="Pfam" id="PF20466"/>
    </source>
</evidence>
<evidence type="ECO:0000259" key="5">
    <source>
        <dbReference type="Pfam" id="PF20464"/>
    </source>
</evidence>
<feature type="domain" description="MmeI-like DNA-methyltransferase" evidence="9">
    <location>
        <begin position="321"/>
        <end position="575"/>
    </location>
</feature>
<dbReference type="InterPro" id="IPR046816">
    <property type="entry name" value="MmeI_Mtase"/>
</dbReference>
<dbReference type="Pfam" id="PF20464">
    <property type="entry name" value="MmeI_N"/>
    <property type="match status" value="1"/>
</dbReference>
<comment type="catalytic activity">
    <reaction evidence="4">
        <text>a 2'-deoxyadenosine in DNA + S-adenosyl-L-methionine = an N(6)-methyl-2'-deoxyadenosine in DNA + S-adenosyl-L-homocysteine + H(+)</text>
        <dbReference type="Rhea" id="RHEA:15197"/>
        <dbReference type="Rhea" id="RHEA-COMP:12418"/>
        <dbReference type="Rhea" id="RHEA-COMP:12419"/>
        <dbReference type="ChEBI" id="CHEBI:15378"/>
        <dbReference type="ChEBI" id="CHEBI:57856"/>
        <dbReference type="ChEBI" id="CHEBI:59789"/>
        <dbReference type="ChEBI" id="CHEBI:90615"/>
        <dbReference type="ChEBI" id="CHEBI:90616"/>
        <dbReference type="EC" id="2.1.1.72"/>
    </reaction>
</comment>
<dbReference type="GO" id="GO:0009007">
    <property type="term" value="F:site-specific DNA-methyltransferase (adenine-specific) activity"/>
    <property type="evidence" value="ECO:0007669"/>
    <property type="project" value="UniProtKB-EC"/>
</dbReference>